<dbReference type="InterPro" id="IPR009057">
    <property type="entry name" value="Homeodomain-like_sf"/>
</dbReference>
<protein>
    <recommendedName>
        <fullName evidence="1">Myb-like domain-containing protein</fullName>
    </recommendedName>
</protein>
<dbReference type="STRING" id="4540.A0A3L6QKL6"/>
<gene>
    <name evidence="2" type="ORF">C2845_PM12G31230</name>
</gene>
<evidence type="ECO:0000313" key="2">
    <source>
        <dbReference type="EMBL" id="RLM81020.1"/>
    </source>
</evidence>
<keyword evidence="3" id="KW-1185">Reference proteome</keyword>
<dbReference type="AlphaFoldDB" id="A0A3L6QKL6"/>
<sequence>MGSATAASAPSAAPVLRIRLPPAWTPEEDARLERLAREHGFRHWRRAWSRGDRRGSARDVYHGPFTARDGDDLARLHVRQAGAGGR</sequence>
<organism evidence="2 3">
    <name type="scientific">Panicum miliaceum</name>
    <name type="common">Proso millet</name>
    <name type="synonym">Broomcorn millet</name>
    <dbReference type="NCBI Taxonomy" id="4540"/>
    <lineage>
        <taxon>Eukaryota</taxon>
        <taxon>Viridiplantae</taxon>
        <taxon>Streptophyta</taxon>
        <taxon>Embryophyta</taxon>
        <taxon>Tracheophyta</taxon>
        <taxon>Spermatophyta</taxon>
        <taxon>Magnoliopsida</taxon>
        <taxon>Liliopsida</taxon>
        <taxon>Poales</taxon>
        <taxon>Poaceae</taxon>
        <taxon>PACMAD clade</taxon>
        <taxon>Panicoideae</taxon>
        <taxon>Panicodae</taxon>
        <taxon>Paniceae</taxon>
        <taxon>Panicinae</taxon>
        <taxon>Panicum</taxon>
        <taxon>Panicum sect. Panicum</taxon>
    </lineage>
</organism>
<dbReference type="Pfam" id="PF00249">
    <property type="entry name" value="Myb_DNA-binding"/>
    <property type="match status" value="1"/>
</dbReference>
<dbReference type="CDD" id="cd00167">
    <property type="entry name" value="SANT"/>
    <property type="match status" value="1"/>
</dbReference>
<evidence type="ECO:0000259" key="1">
    <source>
        <dbReference type="Pfam" id="PF00249"/>
    </source>
</evidence>
<accession>A0A3L6QKL6</accession>
<feature type="domain" description="Myb-like" evidence="1">
    <location>
        <begin position="23"/>
        <end position="46"/>
    </location>
</feature>
<reference evidence="3" key="1">
    <citation type="journal article" date="2019" name="Nat. Commun.">
        <title>The genome of broomcorn millet.</title>
        <authorList>
            <person name="Zou C."/>
            <person name="Miki D."/>
            <person name="Li D."/>
            <person name="Tang Q."/>
            <person name="Xiao L."/>
            <person name="Rajput S."/>
            <person name="Deng P."/>
            <person name="Jia W."/>
            <person name="Huang R."/>
            <person name="Zhang M."/>
            <person name="Sun Y."/>
            <person name="Hu J."/>
            <person name="Fu X."/>
            <person name="Schnable P.S."/>
            <person name="Li F."/>
            <person name="Zhang H."/>
            <person name="Feng B."/>
            <person name="Zhu X."/>
            <person name="Liu R."/>
            <person name="Schnable J.C."/>
            <person name="Zhu J.-K."/>
            <person name="Zhang H."/>
        </authorList>
    </citation>
    <scope>NUCLEOTIDE SEQUENCE [LARGE SCALE GENOMIC DNA]</scope>
</reference>
<dbReference type="InterPro" id="IPR001005">
    <property type="entry name" value="SANT/Myb"/>
</dbReference>
<name>A0A3L6QKL6_PANMI</name>
<dbReference type="EMBL" id="PQIB02000012">
    <property type="protein sequence ID" value="RLM81020.1"/>
    <property type="molecule type" value="Genomic_DNA"/>
</dbReference>
<proteinExistence type="predicted"/>
<evidence type="ECO:0000313" key="3">
    <source>
        <dbReference type="Proteomes" id="UP000275267"/>
    </source>
</evidence>
<dbReference type="SUPFAM" id="SSF46689">
    <property type="entry name" value="Homeodomain-like"/>
    <property type="match status" value="1"/>
</dbReference>
<dbReference type="Proteomes" id="UP000275267">
    <property type="component" value="Unassembled WGS sequence"/>
</dbReference>
<dbReference type="Gene3D" id="1.10.10.60">
    <property type="entry name" value="Homeodomain-like"/>
    <property type="match status" value="1"/>
</dbReference>
<comment type="caution">
    <text evidence="2">The sequence shown here is derived from an EMBL/GenBank/DDBJ whole genome shotgun (WGS) entry which is preliminary data.</text>
</comment>